<dbReference type="PANTHER" id="PTHR45772:SF1">
    <property type="entry name" value="ABC TRANSPORTER ATP-BINDING PROTEIN"/>
    <property type="match status" value="1"/>
</dbReference>
<evidence type="ECO:0000256" key="2">
    <source>
        <dbReference type="ARBA" id="ARBA00022741"/>
    </source>
</evidence>
<dbReference type="Pfam" id="PF00005">
    <property type="entry name" value="ABC_tran"/>
    <property type="match status" value="1"/>
</dbReference>
<dbReference type="InterPro" id="IPR027417">
    <property type="entry name" value="P-loop_NTPase"/>
</dbReference>
<feature type="domain" description="ABC transporter" evidence="4">
    <location>
        <begin position="19"/>
        <end position="47"/>
    </location>
</feature>
<keyword evidence="2" id="KW-0547">Nucleotide-binding</keyword>
<organism evidence="5 6">
    <name type="scientific">Thermus scotoductus</name>
    <dbReference type="NCBI Taxonomy" id="37636"/>
    <lineage>
        <taxon>Bacteria</taxon>
        <taxon>Thermotogati</taxon>
        <taxon>Deinococcota</taxon>
        <taxon>Deinococci</taxon>
        <taxon>Thermales</taxon>
        <taxon>Thermaceae</taxon>
        <taxon>Thermus</taxon>
    </lineage>
</organism>
<evidence type="ECO:0000256" key="1">
    <source>
        <dbReference type="ARBA" id="ARBA00022448"/>
    </source>
</evidence>
<sequence length="88" mass="9614">MAQLLVENITLTFGGVAALSSVSLAVEEGELVSVIGPNGAGKTSLLYPFLLYSSSMTVADHLTLNELWRRVKKAKDPIEKHRFLAVYH</sequence>
<feature type="non-terminal residue" evidence="5">
    <location>
        <position position="88"/>
    </location>
</feature>
<name>A0A430SFI1_THESC</name>
<dbReference type="GO" id="GO:0005886">
    <property type="term" value="C:plasma membrane"/>
    <property type="evidence" value="ECO:0007669"/>
    <property type="project" value="TreeGrafter"/>
</dbReference>
<reference evidence="5 6" key="1">
    <citation type="journal article" date="2019" name="Extremophiles">
        <title>Biogeography of thermophiles and predominance of Thermus scotoductus in domestic water heaters.</title>
        <authorList>
            <person name="Wilpiszeski R.L."/>
            <person name="Zhang Z."/>
            <person name="House C.H."/>
        </authorList>
    </citation>
    <scope>NUCLEOTIDE SEQUENCE [LARGE SCALE GENOMIC DNA]</scope>
    <source>
        <strain evidence="5 6">24_S24</strain>
    </source>
</reference>
<dbReference type="GO" id="GO:0005524">
    <property type="term" value="F:ATP binding"/>
    <property type="evidence" value="ECO:0007669"/>
    <property type="project" value="UniProtKB-KW"/>
</dbReference>
<keyword evidence="1" id="KW-0813">Transport</keyword>
<evidence type="ECO:0000256" key="3">
    <source>
        <dbReference type="ARBA" id="ARBA00022840"/>
    </source>
</evidence>
<protein>
    <recommendedName>
        <fullName evidence="4">ABC transporter domain-containing protein</fullName>
    </recommendedName>
</protein>
<dbReference type="Gene3D" id="3.40.50.300">
    <property type="entry name" value="P-loop containing nucleotide triphosphate hydrolases"/>
    <property type="match status" value="1"/>
</dbReference>
<keyword evidence="3" id="KW-0067">ATP-binding</keyword>
<dbReference type="InterPro" id="IPR003439">
    <property type="entry name" value="ABC_transporter-like_ATP-bd"/>
</dbReference>
<dbReference type="RefSeq" id="WP_126209013.1">
    <property type="nucleotide sequence ID" value="NZ_PELZ01000176.1"/>
</dbReference>
<dbReference type="GO" id="GO:0016887">
    <property type="term" value="F:ATP hydrolysis activity"/>
    <property type="evidence" value="ECO:0007669"/>
    <property type="project" value="InterPro"/>
</dbReference>
<evidence type="ECO:0000259" key="4">
    <source>
        <dbReference type="Pfam" id="PF00005"/>
    </source>
</evidence>
<evidence type="ECO:0000313" key="5">
    <source>
        <dbReference type="EMBL" id="RTH37354.1"/>
    </source>
</evidence>
<accession>A0A430SFI1</accession>
<evidence type="ECO:0000313" key="6">
    <source>
        <dbReference type="Proteomes" id="UP000288051"/>
    </source>
</evidence>
<dbReference type="PANTHER" id="PTHR45772">
    <property type="entry name" value="CONSERVED COMPONENT OF ABC TRANSPORTER FOR NATURAL AMINO ACIDS-RELATED"/>
    <property type="match status" value="1"/>
</dbReference>
<proteinExistence type="predicted"/>
<dbReference type="Proteomes" id="UP000288051">
    <property type="component" value="Unassembled WGS sequence"/>
</dbReference>
<dbReference type="EMBL" id="PELZ01000176">
    <property type="protein sequence ID" value="RTH37354.1"/>
    <property type="molecule type" value="Genomic_DNA"/>
</dbReference>
<dbReference type="InterPro" id="IPR051120">
    <property type="entry name" value="ABC_AA/LPS_Transport"/>
</dbReference>
<dbReference type="AlphaFoldDB" id="A0A430SFI1"/>
<dbReference type="SUPFAM" id="SSF52540">
    <property type="entry name" value="P-loop containing nucleoside triphosphate hydrolases"/>
    <property type="match status" value="1"/>
</dbReference>
<comment type="caution">
    <text evidence="5">The sequence shown here is derived from an EMBL/GenBank/DDBJ whole genome shotgun (WGS) entry which is preliminary data.</text>
</comment>
<gene>
    <name evidence="5" type="ORF">CSW37_06275</name>
</gene>